<feature type="chain" id="PRO_5025619070" description="Secreted protein" evidence="2">
    <location>
        <begin position="24"/>
        <end position="76"/>
    </location>
</feature>
<evidence type="ECO:0000256" key="1">
    <source>
        <dbReference type="SAM" id="MobiDB-lite"/>
    </source>
</evidence>
<feature type="signal peptide" evidence="2">
    <location>
        <begin position="1"/>
        <end position="23"/>
    </location>
</feature>
<gene>
    <name evidence="3" type="ORF">F2P81_013182</name>
</gene>
<organism evidence="3 4">
    <name type="scientific">Scophthalmus maximus</name>
    <name type="common">Turbot</name>
    <name type="synonym">Psetta maxima</name>
    <dbReference type="NCBI Taxonomy" id="52904"/>
    <lineage>
        <taxon>Eukaryota</taxon>
        <taxon>Metazoa</taxon>
        <taxon>Chordata</taxon>
        <taxon>Craniata</taxon>
        <taxon>Vertebrata</taxon>
        <taxon>Euteleostomi</taxon>
        <taxon>Actinopterygii</taxon>
        <taxon>Neopterygii</taxon>
        <taxon>Teleostei</taxon>
        <taxon>Neoteleostei</taxon>
        <taxon>Acanthomorphata</taxon>
        <taxon>Carangaria</taxon>
        <taxon>Pleuronectiformes</taxon>
        <taxon>Pleuronectoidei</taxon>
        <taxon>Scophthalmidae</taxon>
        <taxon>Scophthalmus</taxon>
    </lineage>
</organism>
<protein>
    <recommendedName>
        <fullName evidence="5">Secreted protein</fullName>
    </recommendedName>
</protein>
<sequence length="76" mass="8300">MGSGMTAAAVIVTVATFDTFAFCESTHTEGYGENPLHTSTEHLIRVCVLNAQSERRTSSRERVKRGSRARSGWLGL</sequence>
<evidence type="ECO:0008006" key="5">
    <source>
        <dbReference type="Google" id="ProtNLM"/>
    </source>
</evidence>
<dbReference type="Proteomes" id="UP000438429">
    <property type="component" value="Unassembled WGS sequence"/>
</dbReference>
<accession>A0A6A4SWI4</accession>
<feature type="region of interest" description="Disordered" evidence="1">
    <location>
        <begin position="55"/>
        <end position="76"/>
    </location>
</feature>
<keyword evidence="2" id="KW-0732">Signal</keyword>
<evidence type="ECO:0000313" key="3">
    <source>
        <dbReference type="EMBL" id="KAF0035424.1"/>
    </source>
</evidence>
<comment type="caution">
    <text evidence="3">The sequence shown here is derived from an EMBL/GenBank/DDBJ whole genome shotgun (WGS) entry which is preliminary data.</text>
</comment>
<evidence type="ECO:0000313" key="4">
    <source>
        <dbReference type="Proteomes" id="UP000438429"/>
    </source>
</evidence>
<proteinExistence type="predicted"/>
<dbReference type="AlphaFoldDB" id="A0A6A4SWI4"/>
<evidence type="ECO:0000256" key="2">
    <source>
        <dbReference type="SAM" id="SignalP"/>
    </source>
</evidence>
<name>A0A6A4SWI4_SCOMX</name>
<dbReference type="EMBL" id="VEVO01000011">
    <property type="protein sequence ID" value="KAF0035424.1"/>
    <property type="molecule type" value="Genomic_DNA"/>
</dbReference>
<reference evidence="3 4" key="1">
    <citation type="submission" date="2019-06" db="EMBL/GenBank/DDBJ databases">
        <title>Draft genomes of female and male turbot (Scophthalmus maximus).</title>
        <authorList>
            <person name="Xu H."/>
            <person name="Xu X.-W."/>
            <person name="Shao C."/>
            <person name="Chen S."/>
        </authorList>
    </citation>
    <scope>NUCLEOTIDE SEQUENCE [LARGE SCALE GENOMIC DNA]</scope>
    <source>
        <strain evidence="3">Ysfricsl-2016a</strain>
        <tissue evidence="3">Blood</tissue>
    </source>
</reference>